<protein>
    <submittedName>
        <fullName evidence="1">Nucleotide pyrophosphohydrolase</fullName>
    </submittedName>
</protein>
<keyword evidence="2" id="KW-1185">Reference proteome</keyword>
<comment type="caution">
    <text evidence="1">The sequence shown here is derived from an EMBL/GenBank/DDBJ whole genome shotgun (WGS) entry which is preliminary data.</text>
</comment>
<name>A0ABX0IKB1_9ACTN</name>
<gene>
    <name evidence="1" type="ORF">GMI68_09790</name>
</gene>
<organism evidence="1 2">
    <name type="scientific">Xiamenia xianingshaonis</name>
    <dbReference type="NCBI Taxonomy" id="2682776"/>
    <lineage>
        <taxon>Bacteria</taxon>
        <taxon>Bacillati</taxon>
        <taxon>Actinomycetota</taxon>
        <taxon>Coriobacteriia</taxon>
        <taxon>Eggerthellales</taxon>
        <taxon>Eggerthellaceae</taxon>
        <taxon>Xiamenia</taxon>
    </lineage>
</organism>
<dbReference type="CDD" id="cd11537">
    <property type="entry name" value="NTP-PPase_RS21-C6_like"/>
    <property type="match status" value="1"/>
</dbReference>
<accession>A0ABX0IKB1</accession>
<evidence type="ECO:0000313" key="2">
    <source>
        <dbReference type="Proteomes" id="UP000636394"/>
    </source>
</evidence>
<dbReference type="InterPro" id="IPR052555">
    <property type="entry name" value="dCTP_Pyrophosphatase"/>
</dbReference>
<dbReference type="PANTHER" id="PTHR46523:SF1">
    <property type="entry name" value="DCTP PYROPHOSPHATASE 1"/>
    <property type="match status" value="1"/>
</dbReference>
<dbReference type="Proteomes" id="UP000636394">
    <property type="component" value="Unassembled WGS sequence"/>
</dbReference>
<dbReference type="PANTHER" id="PTHR46523">
    <property type="entry name" value="DCTP PYROPHOSPHATASE 1"/>
    <property type="match status" value="1"/>
</dbReference>
<sequence>MNFEEAAEKALAFREERDWSQFHNPKDLAVSISLEAAELLEVFQWSGADLEVARKASKAKEELADVAIYCIYMADRLGVDLAEAISDKIEANDRKYPVEKSRGNSRKYNEL</sequence>
<dbReference type="InterPro" id="IPR025984">
    <property type="entry name" value="DCTPP"/>
</dbReference>
<evidence type="ECO:0000313" key="1">
    <source>
        <dbReference type="EMBL" id="NHM15035.1"/>
    </source>
</evidence>
<proteinExistence type="predicted"/>
<dbReference type="RefSeq" id="WP_166340560.1">
    <property type="nucleotide sequence ID" value="NZ_WPCR01000024.1"/>
</dbReference>
<reference evidence="1 2" key="1">
    <citation type="submission" date="2019-11" db="EMBL/GenBank/DDBJ databases">
        <title>Eggerthellaceae novel genus isolated from the rectal contents of marmort.</title>
        <authorList>
            <person name="Zhang G."/>
        </authorList>
    </citation>
    <scope>NUCLEOTIDE SEQUENCE [LARGE SCALE GENOMIC DNA]</scope>
    <source>
        <strain evidence="2">zg-886</strain>
    </source>
</reference>
<dbReference type="Gene3D" id="1.10.287.1080">
    <property type="entry name" value="MazG-like"/>
    <property type="match status" value="1"/>
</dbReference>
<dbReference type="EMBL" id="WPCR01000024">
    <property type="protein sequence ID" value="NHM15035.1"/>
    <property type="molecule type" value="Genomic_DNA"/>
</dbReference>
<dbReference type="Pfam" id="PF12643">
    <property type="entry name" value="MazG-like"/>
    <property type="match status" value="1"/>
</dbReference>
<dbReference type="PIRSF" id="PIRSF029826">
    <property type="entry name" value="UCP029826_pph"/>
    <property type="match status" value="1"/>
</dbReference>
<dbReference type="SUPFAM" id="SSF101386">
    <property type="entry name" value="all-alpha NTP pyrophosphatases"/>
    <property type="match status" value="1"/>
</dbReference>